<organism evidence="2 3">
    <name type="scientific">Lichenicoccus roseus</name>
    <dbReference type="NCBI Taxonomy" id="2683649"/>
    <lineage>
        <taxon>Bacteria</taxon>
        <taxon>Pseudomonadati</taxon>
        <taxon>Pseudomonadota</taxon>
        <taxon>Alphaproteobacteria</taxon>
        <taxon>Acetobacterales</taxon>
        <taxon>Acetobacteraceae</taxon>
        <taxon>Lichenicoccus</taxon>
    </lineage>
</organism>
<dbReference type="InterPro" id="IPR034904">
    <property type="entry name" value="FSCA_dom_sf"/>
</dbReference>
<accession>A0A5R9J5M3</accession>
<evidence type="ECO:0000259" key="1">
    <source>
        <dbReference type="Pfam" id="PF01883"/>
    </source>
</evidence>
<dbReference type="OrthoDB" id="153551at2"/>
<reference evidence="2 3" key="1">
    <citation type="submission" date="2019-05" db="EMBL/GenBank/DDBJ databases">
        <authorList>
            <person name="Pankratov T."/>
            <person name="Grouzdev D."/>
        </authorList>
    </citation>
    <scope>NUCLEOTIDE SEQUENCE [LARGE SCALE GENOMIC DNA]</scope>
    <source>
        <strain evidence="2 3">KEBCLARHB70R</strain>
    </source>
</reference>
<comment type="caution">
    <text evidence="2">The sequence shown here is derived from an EMBL/GenBank/DDBJ whole genome shotgun (WGS) entry which is preliminary data.</text>
</comment>
<protein>
    <submittedName>
        <fullName evidence="2">DUF59 domain-containing protein</fullName>
    </submittedName>
</protein>
<proteinExistence type="predicted"/>
<dbReference type="Gene3D" id="3.30.300.130">
    <property type="entry name" value="Fe-S cluster assembly (FSCA)"/>
    <property type="match status" value="1"/>
</dbReference>
<dbReference type="SUPFAM" id="SSF117916">
    <property type="entry name" value="Fe-S cluster assembly (FSCA) domain-like"/>
    <property type="match status" value="1"/>
</dbReference>
<dbReference type="InterPro" id="IPR002744">
    <property type="entry name" value="MIP18-like"/>
</dbReference>
<dbReference type="AlphaFoldDB" id="A0A5R9J5M3"/>
<dbReference type="Pfam" id="PF01883">
    <property type="entry name" value="FeS_assembly_P"/>
    <property type="match status" value="1"/>
</dbReference>
<keyword evidence="3" id="KW-1185">Reference proteome</keyword>
<sequence>MSYLVPVTGEGGRVSEVLARLARVDDPELDESVLDLGFVTGVGVDDAGAVDIGFRLPTYWCAANFAFLMADDMRREVASLPWVGRIRLELGDHMYAETINRAMASGQSFQEAFAEEADGNLEAVRHIFALKAFQRRQLAVLNHLSGAGHDEAAILSLSIGGLRSVDLRPEGARLVARYLARRSLVGPAGDADPAFVNERGDAVTPASFAAHRRDLRRVTVNVEFNGALCRGLLAARFGEALPEPAREPTLLDFVRGRAGGRPIPA</sequence>
<evidence type="ECO:0000313" key="2">
    <source>
        <dbReference type="EMBL" id="TLU72153.1"/>
    </source>
</evidence>
<evidence type="ECO:0000313" key="3">
    <source>
        <dbReference type="Proteomes" id="UP000305654"/>
    </source>
</evidence>
<gene>
    <name evidence="2" type="ORF">FE263_13620</name>
</gene>
<dbReference type="Proteomes" id="UP000305654">
    <property type="component" value="Unassembled WGS sequence"/>
</dbReference>
<dbReference type="EMBL" id="VCDI01000004">
    <property type="protein sequence ID" value="TLU72153.1"/>
    <property type="molecule type" value="Genomic_DNA"/>
</dbReference>
<name>A0A5R9J5M3_9PROT</name>
<feature type="domain" description="MIP18 family-like" evidence="1">
    <location>
        <begin position="16"/>
        <end position="86"/>
    </location>
</feature>
<dbReference type="RefSeq" id="WP_138326559.1">
    <property type="nucleotide sequence ID" value="NZ_VCDI01000004.1"/>
</dbReference>